<reference evidence="7" key="1">
    <citation type="journal article" date="2014" name="Int. J. Syst. Evol. Microbiol.">
        <title>Complete genome sequence of Corynebacterium casei LMG S-19264T (=DSM 44701T), isolated from a smear-ripened cheese.</title>
        <authorList>
            <consortium name="US DOE Joint Genome Institute (JGI-PGF)"/>
            <person name="Walter F."/>
            <person name="Albersmeier A."/>
            <person name="Kalinowski J."/>
            <person name="Ruckert C."/>
        </authorList>
    </citation>
    <scope>NUCLEOTIDE SEQUENCE</scope>
    <source>
        <strain evidence="7">NBRC 101628</strain>
    </source>
</reference>
<evidence type="ECO:0000256" key="5">
    <source>
        <dbReference type="SAM" id="SignalP"/>
    </source>
</evidence>
<keyword evidence="3" id="KW-1015">Disulfide bond</keyword>
<organism evidence="7 8">
    <name type="scientific">Paraferrimonas sedimenticola</name>
    <dbReference type="NCBI Taxonomy" id="375674"/>
    <lineage>
        <taxon>Bacteria</taxon>
        <taxon>Pseudomonadati</taxon>
        <taxon>Pseudomonadota</taxon>
        <taxon>Gammaproteobacteria</taxon>
        <taxon>Alteromonadales</taxon>
        <taxon>Ferrimonadaceae</taxon>
        <taxon>Paraferrimonas</taxon>
    </lineage>
</organism>
<dbReference type="InterPro" id="IPR013740">
    <property type="entry name" value="Redoxin"/>
</dbReference>
<evidence type="ECO:0000313" key="8">
    <source>
        <dbReference type="Proteomes" id="UP001161422"/>
    </source>
</evidence>
<feature type="signal peptide" evidence="5">
    <location>
        <begin position="1"/>
        <end position="27"/>
    </location>
</feature>
<dbReference type="PANTHER" id="PTHR42852:SF6">
    <property type="entry name" value="THIOL:DISULFIDE INTERCHANGE PROTEIN DSBE"/>
    <property type="match status" value="1"/>
</dbReference>
<dbReference type="SUPFAM" id="SSF52833">
    <property type="entry name" value="Thioredoxin-like"/>
    <property type="match status" value="1"/>
</dbReference>
<dbReference type="PROSITE" id="PS51352">
    <property type="entry name" value="THIOREDOXIN_2"/>
    <property type="match status" value="1"/>
</dbReference>
<reference evidence="7" key="2">
    <citation type="submission" date="2023-01" db="EMBL/GenBank/DDBJ databases">
        <title>Draft genome sequence of Paraferrimonas sedimenticola strain NBRC 101628.</title>
        <authorList>
            <person name="Sun Q."/>
            <person name="Mori K."/>
        </authorList>
    </citation>
    <scope>NUCLEOTIDE SEQUENCE</scope>
    <source>
        <strain evidence="7">NBRC 101628</strain>
    </source>
</reference>
<dbReference type="CDD" id="cd02966">
    <property type="entry name" value="TlpA_like_family"/>
    <property type="match status" value="1"/>
</dbReference>
<evidence type="ECO:0000256" key="4">
    <source>
        <dbReference type="ARBA" id="ARBA00023284"/>
    </source>
</evidence>
<dbReference type="Gene3D" id="3.40.30.10">
    <property type="entry name" value="Glutaredoxin"/>
    <property type="match status" value="1"/>
</dbReference>
<dbReference type="InterPro" id="IPR036249">
    <property type="entry name" value="Thioredoxin-like_sf"/>
</dbReference>
<proteinExistence type="predicted"/>
<name>A0AA37VZ15_9GAMM</name>
<dbReference type="Pfam" id="PF08534">
    <property type="entry name" value="Redoxin"/>
    <property type="match status" value="1"/>
</dbReference>
<accession>A0AA37VZ15</accession>
<dbReference type="InterPro" id="IPR013766">
    <property type="entry name" value="Thioredoxin_domain"/>
</dbReference>
<keyword evidence="8" id="KW-1185">Reference proteome</keyword>
<evidence type="ECO:0000256" key="1">
    <source>
        <dbReference type="ARBA" id="ARBA00004196"/>
    </source>
</evidence>
<dbReference type="EMBL" id="BSNC01000006">
    <property type="protein sequence ID" value="GLP97331.1"/>
    <property type="molecule type" value="Genomic_DNA"/>
</dbReference>
<protein>
    <recommendedName>
        <fullName evidence="6">Thioredoxin domain-containing protein</fullName>
    </recommendedName>
</protein>
<dbReference type="RefSeq" id="WP_095504822.1">
    <property type="nucleotide sequence ID" value="NZ_BSNC01000006.1"/>
</dbReference>
<comment type="subcellular location">
    <subcellularLocation>
        <location evidence="1">Cell envelope</location>
    </subcellularLocation>
</comment>
<comment type="caution">
    <text evidence="7">The sequence shown here is derived from an EMBL/GenBank/DDBJ whole genome shotgun (WGS) entry which is preliminary data.</text>
</comment>
<dbReference type="Proteomes" id="UP001161422">
    <property type="component" value="Unassembled WGS sequence"/>
</dbReference>
<feature type="chain" id="PRO_5041408201" description="Thioredoxin domain-containing protein" evidence="5">
    <location>
        <begin position="28"/>
        <end position="209"/>
    </location>
</feature>
<keyword evidence="2" id="KW-0201">Cytochrome c-type biogenesis</keyword>
<evidence type="ECO:0000256" key="3">
    <source>
        <dbReference type="ARBA" id="ARBA00023157"/>
    </source>
</evidence>
<evidence type="ECO:0000313" key="7">
    <source>
        <dbReference type="EMBL" id="GLP97331.1"/>
    </source>
</evidence>
<feature type="domain" description="Thioredoxin" evidence="6">
    <location>
        <begin position="46"/>
        <end position="187"/>
    </location>
</feature>
<dbReference type="AlphaFoldDB" id="A0AA37VZ15"/>
<keyword evidence="4" id="KW-0676">Redox-active center</keyword>
<dbReference type="InterPro" id="IPR050553">
    <property type="entry name" value="Thioredoxin_ResA/DsbE_sf"/>
</dbReference>
<dbReference type="GO" id="GO:0017004">
    <property type="term" value="P:cytochrome complex assembly"/>
    <property type="evidence" value="ECO:0007669"/>
    <property type="project" value="UniProtKB-KW"/>
</dbReference>
<keyword evidence="5" id="KW-0732">Signal</keyword>
<dbReference type="GO" id="GO:0016491">
    <property type="term" value="F:oxidoreductase activity"/>
    <property type="evidence" value="ECO:0007669"/>
    <property type="project" value="InterPro"/>
</dbReference>
<dbReference type="PANTHER" id="PTHR42852">
    <property type="entry name" value="THIOL:DISULFIDE INTERCHANGE PROTEIN DSBE"/>
    <property type="match status" value="1"/>
</dbReference>
<gene>
    <name evidence="7" type="primary">sirH</name>
    <name evidence="7" type="ORF">GCM10007895_26380</name>
</gene>
<sequence length="209" mass="23318">MKTTTIKQALIFSILAISQCAISVVNACEPNNQLGTAKVIESYTQMQWAKSLPQTVYSDLSGSRVSLEQYKGKLVVVNLWASWCSSCVDEIPELMTFASANKDKPFAIVPISIDQNSDYVRSFLKSKGFEQYQTWLAPEFEAQLDKPTELVPSTIVFDGKGQLIGFAAGPVGWSDESIQQYIEELLEKHAKPSAEPRPLNLDNFLWKSE</sequence>
<evidence type="ECO:0000259" key="6">
    <source>
        <dbReference type="PROSITE" id="PS51352"/>
    </source>
</evidence>
<dbReference type="GO" id="GO:0030313">
    <property type="term" value="C:cell envelope"/>
    <property type="evidence" value="ECO:0007669"/>
    <property type="project" value="UniProtKB-SubCell"/>
</dbReference>
<evidence type="ECO:0000256" key="2">
    <source>
        <dbReference type="ARBA" id="ARBA00022748"/>
    </source>
</evidence>